<reference evidence="11" key="1">
    <citation type="journal article" date="2020" name="Phytopathology">
        <title>Genome Sequence Resources of Colletotrichum truncatum, C. plurivorum, C. musicola, and C. sojae: Four Species Pathogenic to Soybean (Glycine max).</title>
        <authorList>
            <person name="Rogerio F."/>
            <person name="Boufleur T.R."/>
            <person name="Ciampi-Guillardi M."/>
            <person name="Sukno S.A."/>
            <person name="Thon M.R."/>
            <person name="Massola Junior N.S."/>
            <person name="Baroncelli R."/>
        </authorList>
    </citation>
    <scope>NUCLEOTIDE SEQUENCE</scope>
    <source>
        <strain evidence="11">LFN00145</strain>
    </source>
</reference>
<organism evidence="11 12">
    <name type="scientific">Colletotrichum plurivorum</name>
    <dbReference type="NCBI Taxonomy" id="2175906"/>
    <lineage>
        <taxon>Eukaryota</taxon>
        <taxon>Fungi</taxon>
        <taxon>Dikarya</taxon>
        <taxon>Ascomycota</taxon>
        <taxon>Pezizomycotina</taxon>
        <taxon>Sordariomycetes</taxon>
        <taxon>Hypocreomycetidae</taxon>
        <taxon>Glomerellales</taxon>
        <taxon>Glomerellaceae</taxon>
        <taxon>Colletotrichum</taxon>
        <taxon>Colletotrichum orchidearum species complex</taxon>
    </lineage>
</organism>
<evidence type="ECO:0000259" key="10">
    <source>
        <dbReference type="Pfam" id="PF02230"/>
    </source>
</evidence>
<dbReference type="AlphaFoldDB" id="A0A8H6NKX3"/>
<comment type="similarity">
    <text evidence="1">Belongs to the AB hydrolase superfamily. AB hydrolase 2 family.</text>
</comment>
<evidence type="ECO:0000256" key="5">
    <source>
        <dbReference type="ARBA" id="ARBA00022801"/>
    </source>
</evidence>
<evidence type="ECO:0000256" key="4">
    <source>
        <dbReference type="ARBA" id="ARBA00022487"/>
    </source>
</evidence>
<dbReference type="InterPro" id="IPR050565">
    <property type="entry name" value="LYPA1-2/EST-like"/>
</dbReference>
<keyword evidence="4" id="KW-0719">Serine esterase</keyword>
<proteinExistence type="inferred from homology"/>
<dbReference type="PANTHER" id="PTHR10655:SF17">
    <property type="entry name" value="LYSOPHOSPHOLIPASE-LIKE PROTEIN 1"/>
    <property type="match status" value="1"/>
</dbReference>
<dbReference type="InterPro" id="IPR003140">
    <property type="entry name" value="PLipase/COase/thioEstase"/>
</dbReference>
<comment type="function">
    <text evidence="7">Hydrolyzes fatty acids from S-acylated cysteine residues in proteins with a strong preference for palmitoylated G-alpha proteins over other acyl substrates. Mediates the deacylation of G-alpha proteins such as GPA1 in vivo, but has weak or no activity toward palmitoylated Ras proteins. Has weak lysophospholipase activity in vitro; however such activity may not exist in vivo.</text>
</comment>
<dbReference type="Proteomes" id="UP000654918">
    <property type="component" value="Unassembled WGS sequence"/>
</dbReference>
<dbReference type="InterPro" id="IPR029058">
    <property type="entry name" value="AB_hydrolase_fold"/>
</dbReference>
<protein>
    <recommendedName>
        <fullName evidence="3">Acyl-protein thioesterase 1</fullName>
        <ecNumber evidence="2">3.1.2.22</ecNumber>
    </recommendedName>
    <alternativeName>
        <fullName evidence="8">Palmitoyl-protein hydrolase</fullName>
    </alternativeName>
</protein>
<evidence type="ECO:0000313" key="12">
    <source>
        <dbReference type="Proteomes" id="UP000654918"/>
    </source>
</evidence>
<dbReference type="GO" id="GO:0005737">
    <property type="term" value="C:cytoplasm"/>
    <property type="evidence" value="ECO:0007669"/>
    <property type="project" value="TreeGrafter"/>
</dbReference>
<accession>A0A8H6NKX3</accession>
<keyword evidence="5" id="KW-0378">Hydrolase</keyword>
<comment type="caution">
    <text evidence="11">The sequence shown here is derived from an EMBL/GenBank/DDBJ whole genome shotgun (WGS) entry which is preliminary data.</text>
</comment>
<keyword evidence="12" id="KW-1185">Reference proteome</keyword>
<evidence type="ECO:0000256" key="9">
    <source>
        <dbReference type="ARBA" id="ARBA00047337"/>
    </source>
</evidence>
<dbReference type="GO" id="GO:0008474">
    <property type="term" value="F:palmitoyl-(protein) hydrolase activity"/>
    <property type="evidence" value="ECO:0007669"/>
    <property type="project" value="UniProtKB-EC"/>
</dbReference>
<dbReference type="GO" id="GO:0006631">
    <property type="term" value="P:fatty acid metabolic process"/>
    <property type="evidence" value="ECO:0007669"/>
    <property type="project" value="UniProtKB-KW"/>
</dbReference>
<name>A0A8H6NKX3_9PEZI</name>
<evidence type="ECO:0000256" key="7">
    <source>
        <dbReference type="ARBA" id="ARBA00029392"/>
    </source>
</evidence>
<keyword evidence="6" id="KW-0276">Fatty acid metabolism</keyword>
<evidence type="ECO:0000256" key="2">
    <source>
        <dbReference type="ARBA" id="ARBA00012423"/>
    </source>
</evidence>
<dbReference type="GO" id="GO:0052689">
    <property type="term" value="F:carboxylic ester hydrolase activity"/>
    <property type="evidence" value="ECO:0007669"/>
    <property type="project" value="UniProtKB-KW"/>
</dbReference>
<dbReference type="SUPFAM" id="SSF53474">
    <property type="entry name" value="alpha/beta-Hydrolases"/>
    <property type="match status" value="1"/>
</dbReference>
<comment type="catalytic activity">
    <reaction evidence="9">
        <text>S-hexadecanoyl-L-cysteinyl-[protein] + H2O = L-cysteinyl-[protein] + hexadecanoate + H(+)</text>
        <dbReference type="Rhea" id="RHEA:19233"/>
        <dbReference type="Rhea" id="RHEA-COMP:10131"/>
        <dbReference type="Rhea" id="RHEA-COMP:11032"/>
        <dbReference type="ChEBI" id="CHEBI:7896"/>
        <dbReference type="ChEBI" id="CHEBI:15377"/>
        <dbReference type="ChEBI" id="CHEBI:15378"/>
        <dbReference type="ChEBI" id="CHEBI:29950"/>
        <dbReference type="ChEBI" id="CHEBI:74151"/>
        <dbReference type="EC" id="3.1.2.22"/>
    </reaction>
</comment>
<dbReference type="Gene3D" id="3.40.50.1820">
    <property type="entry name" value="alpha/beta hydrolase"/>
    <property type="match status" value="1"/>
</dbReference>
<gene>
    <name evidence="11" type="ORF">CPLU01_03046</name>
</gene>
<keyword evidence="6" id="KW-0443">Lipid metabolism</keyword>
<evidence type="ECO:0000256" key="3">
    <source>
        <dbReference type="ARBA" id="ARBA00014923"/>
    </source>
</evidence>
<dbReference type="EMBL" id="WIGO01000025">
    <property type="protein sequence ID" value="KAF6837422.1"/>
    <property type="molecule type" value="Genomic_DNA"/>
</dbReference>
<feature type="domain" description="Phospholipase/carboxylesterase/thioesterase" evidence="10">
    <location>
        <begin position="62"/>
        <end position="276"/>
    </location>
</feature>
<dbReference type="EC" id="3.1.2.22" evidence="2"/>
<dbReference type="PANTHER" id="PTHR10655">
    <property type="entry name" value="LYSOPHOSPHOLIPASE-RELATED"/>
    <property type="match status" value="1"/>
</dbReference>
<evidence type="ECO:0000313" key="11">
    <source>
        <dbReference type="EMBL" id="KAF6837422.1"/>
    </source>
</evidence>
<evidence type="ECO:0000256" key="6">
    <source>
        <dbReference type="ARBA" id="ARBA00022832"/>
    </source>
</evidence>
<dbReference type="Pfam" id="PF02230">
    <property type="entry name" value="Abhydrolase_2"/>
    <property type="match status" value="1"/>
</dbReference>
<sequence>MACSRLPLNLIKPQAFSRSFTATFASPALLAKRPQLFRDPVGSRSLSTMADFNTRPPLVFPAPGKHTATVIFAHGLGDSGHGWASAVENWRRRQRLDEVKFVLPHAPDRPITCNGGYRMAGWFDIKRLDGSVDSLRASEDQEGTVASAAYFTQLMKKEVDAGIPASRIVLGGFSQGGAMALFTGLGGELPLAGVVGLSCWLPVVDKFLQGMPADKNKADTPVFLGHGNQDPVVRAELGLMSAEKLKELGFTVTRKIYPMGHSACVEELDDVEEFLHSRLPPTEK</sequence>
<evidence type="ECO:0000256" key="1">
    <source>
        <dbReference type="ARBA" id="ARBA00006499"/>
    </source>
</evidence>
<evidence type="ECO:0000256" key="8">
    <source>
        <dbReference type="ARBA" id="ARBA00031195"/>
    </source>
</evidence>